<proteinExistence type="predicted"/>
<evidence type="ECO:0000313" key="4">
    <source>
        <dbReference type="Proteomes" id="UP001604277"/>
    </source>
</evidence>
<dbReference type="EMBL" id="JBFOLJ010000009">
    <property type="protein sequence ID" value="KAL2509882.1"/>
    <property type="molecule type" value="Genomic_DNA"/>
</dbReference>
<organism evidence="2 4">
    <name type="scientific">Forsythia ovata</name>
    <dbReference type="NCBI Taxonomy" id="205694"/>
    <lineage>
        <taxon>Eukaryota</taxon>
        <taxon>Viridiplantae</taxon>
        <taxon>Streptophyta</taxon>
        <taxon>Embryophyta</taxon>
        <taxon>Tracheophyta</taxon>
        <taxon>Spermatophyta</taxon>
        <taxon>Magnoliopsida</taxon>
        <taxon>eudicotyledons</taxon>
        <taxon>Gunneridae</taxon>
        <taxon>Pentapetalae</taxon>
        <taxon>asterids</taxon>
        <taxon>lamiids</taxon>
        <taxon>Lamiales</taxon>
        <taxon>Oleaceae</taxon>
        <taxon>Forsythieae</taxon>
        <taxon>Forsythia</taxon>
    </lineage>
</organism>
<dbReference type="InterPro" id="IPR044634">
    <property type="entry name" value="Zuotin/DnaJC2"/>
</dbReference>
<dbReference type="PANTHER" id="PTHR43999:SF1">
    <property type="entry name" value="DNAJ HOMOLOG SUBFAMILY C MEMBER 2"/>
    <property type="match status" value="1"/>
</dbReference>
<evidence type="ECO:0000256" key="1">
    <source>
        <dbReference type="SAM" id="MobiDB-lite"/>
    </source>
</evidence>
<keyword evidence="4" id="KW-1185">Reference proteome</keyword>
<dbReference type="Proteomes" id="UP001604277">
    <property type="component" value="Unassembled WGS sequence"/>
</dbReference>
<feature type="region of interest" description="Disordered" evidence="1">
    <location>
        <begin position="96"/>
        <end position="151"/>
    </location>
</feature>
<sequence length="151" mass="17746">MEDEGERKAVEAALNQKRLKEKDKKLLRKEMTHLQTLSSPILSQHRVDLTNNNVESFFMSLDMEQLQNLCDKMKEEERLERYEVLGKVLRFDHKLKDEKKDKKNLQSNGSVVTNGQDIFSGHEKREKPSSKEEIELLRKGMQKYPKGTSQR</sequence>
<comment type="caution">
    <text evidence="2">The sequence shown here is derived from an EMBL/GenBank/DDBJ whole genome shotgun (WGS) entry which is preliminary data.</text>
</comment>
<feature type="compositionally biased region" description="Basic and acidic residues" evidence="1">
    <location>
        <begin position="120"/>
        <end position="138"/>
    </location>
</feature>
<evidence type="ECO:0000313" key="3">
    <source>
        <dbReference type="EMBL" id="KAL2509998.1"/>
    </source>
</evidence>
<reference evidence="2" key="2">
    <citation type="submission" date="2024-07" db="EMBL/GenBank/DDBJ databases">
        <title>Two chromosome-level genome assemblies of Korean endemic species Abeliophyllum distichum and Forsythia ovata (Oleaceae).</title>
        <authorList>
            <person name="Mun J.H."/>
        </authorList>
    </citation>
    <scope>NUCLEOTIDE SEQUENCE</scope>
    <source>
        <strain evidence="2">KNKB202402200001</strain>
        <tissue evidence="2">Leaf</tissue>
    </source>
</reference>
<gene>
    <name evidence="2" type="ORF">Fot_33529</name>
    <name evidence="3" type="ORF">Fot_33645</name>
</gene>
<dbReference type="EMBL" id="JBFOLJ010000009">
    <property type="protein sequence ID" value="KAL2509998.1"/>
    <property type="molecule type" value="Genomic_DNA"/>
</dbReference>
<reference evidence="4" key="1">
    <citation type="submission" date="2024-07" db="EMBL/GenBank/DDBJ databases">
        <title>Two chromosome-level genome assemblies of Korean endemic species Abeliophyllum distichum and Forsythia ovata (Oleaceae).</title>
        <authorList>
            <person name="Jang H."/>
        </authorList>
    </citation>
    <scope>NUCLEOTIDE SEQUENCE [LARGE SCALE GENOMIC DNA]</scope>
</reference>
<protein>
    <submittedName>
        <fullName evidence="2">Myb-like DNA-binding domain</fullName>
    </submittedName>
</protein>
<evidence type="ECO:0000313" key="2">
    <source>
        <dbReference type="EMBL" id="KAL2509882.1"/>
    </source>
</evidence>
<dbReference type="PANTHER" id="PTHR43999">
    <property type="entry name" value="DNAJ HOMOLOG SUBFAMILY C MEMBER 2"/>
    <property type="match status" value="1"/>
</dbReference>
<accession>A0ABD1TAW8</accession>
<name>A0ABD1TAW8_9LAMI</name>
<feature type="compositionally biased region" description="Polar residues" evidence="1">
    <location>
        <begin position="105"/>
        <end position="117"/>
    </location>
</feature>
<dbReference type="AlphaFoldDB" id="A0ABD1TAW8"/>